<reference evidence="1 2" key="1">
    <citation type="journal article" date="2016" name="Nat. Commun.">
        <title>Thousands of microbial genomes shed light on interconnected biogeochemical processes in an aquifer system.</title>
        <authorList>
            <person name="Anantharaman K."/>
            <person name="Brown C.T."/>
            <person name="Hug L.A."/>
            <person name="Sharon I."/>
            <person name="Castelle C.J."/>
            <person name="Probst A.J."/>
            <person name="Thomas B.C."/>
            <person name="Singh A."/>
            <person name="Wilkins M.J."/>
            <person name="Karaoz U."/>
            <person name="Brodie E.L."/>
            <person name="Williams K.H."/>
            <person name="Hubbard S.S."/>
            <person name="Banfield J.F."/>
        </authorList>
    </citation>
    <scope>NUCLEOTIDE SEQUENCE [LARGE SCALE GENOMIC DNA]</scope>
</reference>
<protein>
    <submittedName>
        <fullName evidence="1">Uncharacterized protein</fullName>
    </submittedName>
</protein>
<accession>A0A1F7VFQ7</accession>
<evidence type="ECO:0000313" key="2">
    <source>
        <dbReference type="Proteomes" id="UP000176678"/>
    </source>
</evidence>
<dbReference type="EMBL" id="MGES01000006">
    <property type="protein sequence ID" value="OGL89362.1"/>
    <property type="molecule type" value="Genomic_DNA"/>
</dbReference>
<gene>
    <name evidence="1" type="ORF">A3H75_02225</name>
</gene>
<dbReference type="Proteomes" id="UP000176678">
    <property type="component" value="Unassembled WGS sequence"/>
</dbReference>
<proteinExistence type="predicted"/>
<sequence>MRGETPPSKEQIPEEIEILRKALKRELGMELAEFNENGQRPVKGYEYIQFTRGNPENKWAWSSAKDDVQSSKFTLGEADDLRKAGEKLAEGIRLFRANKIEWMQLSQENW</sequence>
<name>A0A1F7VFQ7_9BACT</name>
<evidence type="ECO:0000313" key="1">
    <source>
        <dbReference type="EMBL" id="OGL89362.1"/>
    </source>
</evidence>
<comment type="caution">
    <text evidence="1">The sequence shown here is derived from an EMBL/GenBank/DDBJ whole genome shotgun (WGS) entry which is preliminary data.</text>
</comment>
<dbReference type="AlphaFoldDB" id="A0A1F7VFQ7"/>
<organism evidence="1 2">
    <name type="scientific">Candidatus Uhrbacteria bacterium RIFCSPLOWO2_02_FULL_51_9</name>
    <dbReference type="NCBI Taxonomy" id="1802410"/>
    <lineage>
        <taxon>Bacteria</taxon>
        <taxon>Candidatus Uhriibacteriota</taxon>
    </lineage>
</organism>